<reference evidence="1 2" key="1">
    <citation type="submission" date="2021-03" db="EMBL/GenBank/DDBJ databases">
        <title>Identification of novel Bacillus strains.</title>
        <authorList>
            <person name="Xiao Z."/>
            <person name="Li Y."/>
            <person name="Shen J."/>
        </authorList>
    </citation>
    <scope>NUCLEOTIDE SEQUENCE [LARGE SCALE GENOMIC DNA]</scope>
    <source>
        <strain evidence="1 2">SY8</strain>
    </source>
</reference>
<dbReference type="NCBIfam" id="TIGR01484">
    <property type="entry name" value="HAD-SF-IIB"/>
    <property type="match status" value="1"/>
</dbReference>
<organism evidence="1 2">
    <name type="scientific">Bacillus arachidis</name>
    <dbReference type="NCBI Taxonomy" id="2819290"/>
    <lineage>
        <taxon>Bacteria</taxon>
        <taxon>Bacillati</taxon>
        <taxon>Bacillota</taxon>
        <taxon>Bacilli</taxon>
        <taxon>Bacillales</taxon>
        <taxon>Bacillaceae</taxon>
        <taxon>Bacillus</taxon>
    </lineage>
</organism>
<keyword evidence="1" id="KW-0378">Hydrolase</keyword>
<dbReference type="Proteomes" id="UP000677611">
    <property type="component" value="Unassembled WGS sequence"/>
</dbReference>
<dbReference type="InterPro" id="IPR006379">
    <property type="entry name" value="HAD-SF_hydro_IIB"/>
</dbReference>
<dbReference type="SFLD" id="SFLDS00003">
    <property type="entry name" value="Haloacid_Dehalogenase"/>
    <property type="match status" value="1"/>
</dbReference>
<dbReference type="Pfam" id="PF08282">
    <property type="entry name" value="Hydrolase_3"/>
    <property type="match status" value="1"/>
</dbReference>
<dbReference type="RefSeq" id="WP_208017607.1">
    <property type="nucleotide sequence ID" value="NZ_JAGDQJ010000011.1"/>
</dbReference>
<keyword evidence="2" id="KW-1185">Reference proteome</keyword>
<evidence type="ECO:0000313" key="1">
    <source>
        <dbReference type="EMBL" id="MBO1625701.1"/>
    </source>
</evidence>
<protein>
    <submittedName>
        <fullName evidence="1">HAD family hydrolase</fullName>
    </submittedName>
</protein>
<dbReference type="InterPro" id="IPR036412">
    <property type="entry name" value="HAD-like_sf"/>
</dbReference>
<accession>A0ABS3NXN5</accession>
<dbReference type="EMBL" id="JAGDQJ010000011">
    <property type="protein sequence ID" value="MBO1625701.1"/>
    <property type="molecule type" value="Genomic_DNA"/>
</dbReference>
<dbReference type="SFLD" id="SFLDG01140">
    <property type="entry name" value="C2.B:_Phosphomannomutase_and_P"/>
    <property type="match status" value="1"/>
</dbReference>
<dbReference type="InterPro" id="IPR023214">
    <property type="entry name" value="HAD_sf"/>
</dbReference>
<dbReference type="PANTHER" id="PTHR10000:SF8">
    <property type="entry name" value="HAD SUPERFAMILY HYDROLASE-LIKE, TYPE 3"/>
    <property type="match status" value="1"/>
</dbReference>
<sequence length="275" mass="31331">MLFQNIKVIVLDLDGTLLNNEKKVSERNIKAVLDCHRKGIHIIFATARAPRSVKQFLPKELQSIGMMVYYNGALLRDQITKMNYHYPIDAVHTAEIINFVMQTQPASFIAIEVQDTCYINQNIKTNFITATKPIVMTNEEMKQRSVSKVLLHSFSHYEKLEEQFRHKVNVICTDQNQLVQIMGRNVSKENAVLNWCQKYEISAKQVMAFGDDWNDIGLFKECGYPIAMENAISELKELAYCITDSNEEDGIACILEQIRSNVGETLIGASDSISE</sequence>
<dbReference type="PROSITE" id="PS01228">
    <property type="entry name" value="COF_1"/>
    <property type="match status" value="1"/>
</dbReference>
<dbReference type="Gene3D" id="3.40.50.1000">
    <property type="entry name" value="HAD superfamily/HAD-like"/>
    <property type="match status" value="1"/>
</dbReference>
<dbReference type="Gene3D" id="3.30.1240.10">
    <property type="match status" value="1"/>
</dbReference>
<evidence type="ECO:0000313" key="2">
    <source>
        <dbReference type="Proteomes" id="UP000677611"/>
    </source>
</evidence>
<dbReference type="SUPFAM" id="SSF56784">
    <property type="entry name" value="HAD-like"/>
    <property type="match status" value="1"/>
</dbReference>
<dbReference type="GO" id="GO:0016787">
    <property type="term" value="F:hydrolase activity"/>
    <property type="evidence" value="ECO:0007669"/>
    <property type="project" value="UniProtKB-KW"/>
</dbReference>
<gene>
    <name evidence="1" type="ORF">J4P90_10675</name>
</gene>
<dbReference type="PANTHER" id="PTHR10000">
    <property type="entry name" value="PHOSPHOSERINE PHOSPHATASE"/>
    <property type="match status" value="1"/>
</dbReference>
<dbReference type="InterPro" id="IPR000150">
    <property type="entry name" value="Cof"/>
</dbReference>
<dbReference type="NCBIfam" id="TIGR00099">
    <property type="entry name" value="Cof-subfamily"/>
    <property type="match status" value="1"/>
</dbReference>
<comment type="caution">
    <text evidence="1">The sequence shown here is derived from an EMBL/GenBank/DDBJ whole genome shotgun (WGS) entry which is preliminary data.</text>
</comment>
<proteinExistence type="predicted"/>
<name>A0ABS3NXN5_9BACI</name>